<organism evidence="3 4">
    <name type="scientific">Rhodococcus opacus</name>
    <name type="common">Nocardia opaca</name>
    <dbReference type="NCBI Taxonomy" id="37919"/>
    <lineage>
        <taxon>Bacteria</taxon>
        <taxon>Bacillati</taxon>
        <taxon>Actinomycetota</taxon>
        <taxon>Actinomycetes</taxon>
        <taxon>Mycobacteriales</taxon>
        <taxon>Nocardiaceae</taxon>
        <taxon>Rhodococcus</taxon>
    </lineage>
</organism>
<evidence type="ECO:0000256" key="1">
    <source>
        <dbReference type="ARBA" id="ARBA00009463"/>
    </source>
</evidence>
<dbReference type="InterPro" id="IPR036291">
    <property type="entry name" value="NAD(P)-bd_dom_sf"/>
</dbReference>
<dbReference type="AlphaFoldDB" id="A0A076EG56"/>
<sequence>MSAVQPGVGIIGGGIMGAGIAEAAARAALSRISAAPELSVLGEQSVIVEAVPEFEELALDLFARVDEIARPDALLATNTSSIPVAKTLLLHVPRP</sequence>
<dbReference type="GO" id="GO:0006631">
    <property type="term" value="P:fatty acid metabolic process"/>
    <property type="evidence" value="ECO:0007669"/>
    <property type="project" value="InterPro"/>
</dbReference>
<dbReference type="eggNOG" id="COG1250">
    <property type="taxonomic scope" value="Bacteria"/>
</dbReference>
<accession>A0A076EG56</accession>
<evidence type="ECO:0000313" key="4">
    <source>
        <dbReference type="Proteomes" id="UP000028488"/>
    </source>
</evidence>
<dbReference type="RefSeq" id="WP_128638812.1">
    <property type="nucleotide sequence ID" value="NZ_CP008947.1"/>
</dbReference>
<dbReference type="Proteomes" id="UP000028488">
    <property type="component" value="Chromosome"/>
</dbReference>
<reference evidence="3 4" key="1">
    <citation type="submission" date="2014-07" db="EMBL/GenBank/DDBJ databases">
        <title>Genome Sequence of Rhodococcus opacus Strain R7, a Biodegrader of Mono- and Polycyclic Aromatic Hydrocarbons.</title>
        <authorList>
            <person name="Di Gennaro P."/>
            <person name="Zampolli J."/>
            <person name="Presti I."/>
            <person name="Cappelletti M."/>
            <person name="D'Ursi P."/>
            <person name="Orro A."/>
            <person name="Mezzelani A."/>
            <person name="Milanesi L."/>
        </authorList>
    </citation>
    <scope>NUCLEOTIDE SEQUENCE [LARGE SCALE GENOMIC DNA]</scope>
    <source>
        <strain evidence="3 4">R7</strain>
    </source>
</reference>
<proteinExistence type="inferred from homology"/>
<gene>
    <name evidence="3" type="ORF">EP51_06020</name>
</gene>
<dbReference type="EMBL" id="CP008947">
    <property type="protein sequence ID" value="AII04172.1"/>
    <property type="molecule type" value="Genomic_DNA"/>
</dbReference>
<dbReference type="PANTHER" id="PTHR48075:SF5">
    <property type="entry name" value="3-HYDROXYBUTYRYL-COA DEHYDROGENASE"/>
    <property type="match status" value="1"/>
</dbReference>
<feature type="domain" description="3-hydroxyacyl-CoA dehydrogenase NAD binding" evidence="2">
    <location>
        <begin position="25"/>
        <end position="86"/>
    </location>
</feature>
<dbReference type="Pfam" id="PF02737">
    <property type="entry name" value="3HCDH_N"/>
    <property type="match status" value="1"/>
</dbReference>
<dbReference type="PANTHER" id="PTHR48075">
    <property type="entry name" value="3-HYDROXYACYL-COA DEHYDROGENASE FAMILY PROTEIN"/>
    <property type="match status" value="1"/>
</dbReference>
<evidence type="ECO:0000313" key="3">
    <source>
        <dbReference type="EMBL" id="AII04172.1"/>
    </source>
</evidence>
<dbReference type="Gene3D" id="3.40.50.720">
    <property type="entry name" value="NAD(P)-binding Rossmann-like Domain"/>
    <property type="match status" value="1"/>
</dbReference>
<name>A0A076EG56_RHOOP</name>
<dbReference type="GO" id="GO:0016491">
    <property type="term" value="F:oxidoreductase activity"/>
    <property type="evidence" value="ECO:0007669"/>
    <property type="project" value="TreeGrafter"/>
</dbReference>
<dbReference type="GO" id="GO:0070403">
    <property type="term" value="F:NAD+ binding"/>
    <property type="evidence" value="ECO:0007669"/>
    <property type="project" value="InterPro"/>
</dbReference>
<protein>
    <recommendedName>
        <fullName evidence="2">3-hydroxyacyl-CoA dehydrogenase NAD binding domain-containing protein</fullName>
    </recommendedName>
</protein>
<dbReference type="SUPFAM" id="SSF51735">
    <property type="entry name" value="NAD(P)-binding Rossmann-fold domains"/>
    <property type="match status" value="1"/>
</dbReference>
<evidence type="ECO:0000259" key="2">
    <source>
        <dbReference type="Pfam" id="PF02737"/>
    </source>
</evidence>
<dbReference type="InterPro" id="IPR006176">
    <property type="entry name" value="3-OHacyl-CoA_DH_NAD-bd"/>
</dbReference>
<comment type="similarity">
    <text evidence="1">Belongs to the 3-hydroxyacyl-CoA dehydrogenase family.</text>
</comment>